<gene>
    <name evidence="2" type="ORF">GX533_00780</name>
</gene>
<organism evidence="2 3">
    <name type="scientific">Candidatus Dojkabacteria bacterium</name>
    <dbReference type="NCBI Taxonomy" id="2099670"/>
    <lineage>
        <taxon>Bacteria</taxon>
        <taxon>Candidatus Dojkabacteria</taxon>
    </lineage>
</organism>
<evidence type="ECO:0000313" key="3">
    <source>
        <dbReference type="Proteomes" id="UP000576550"/>
    </source>
</evidence>
<dbReference type="InterPro" id="IPR036393">
    <property type="entry name" value="AceGlu_kinase-like_sf"/>
</dbReference>
<protein>
    <recommendedName>
        <fullName evidence="1">Aspartate/glutamate/uridylate kinase domain-containing protein</fullName>
    </recommendedName>
</protein>
<dbReference type="EMBL" id="DUTP01000002">
    <property type="protein sequence ID" value="HHX99206.1"/>
    <property type="molecule type" value="Genomic_DNA"/>
</dbReference>
<dbReference type="Pfam" id="PF00696">
    <property type="entry name" value="AA_kinase"/>
    <property type="match status" value="1"/>
</dbReference>
<accession>A0A832QBG3</accession>
<dbReference type="InterPro" id="IPR001048">
    <property type="entry name" value="Asp/Glu/Uridylate_kinase"/>
</dbReference>
<dbReference type="AlphaFoldDB" id="A0A832QBG3"/>
<comment type="caution">
    <text evidence="2">The sequence shown here is derived from an EMBL/GenBank/DDBJ whole genome shotgun (WGS) entry which is preliminary data.</text>
</comment>
<feature type="domain" description="Aspartate/glutamate/uridylate kinase" evidence="1">
    <location>
        <begin position="6"/>
        <end position="211"/>
    </location>
</feature>
<evidence type="ECO:0000313" key="2">
    <source>
        <dbReference type="EMBL" id="HHX99206.1"/>
    </source>
</evidence>
<dbReference type="Gene3D" id="3.40.1160.10">
    <property type="entry name" value="Acetylglutamate kinase-like"/>
    <property type="match status" value="1"/>
</dbReference>
<reference evidence="2 3" key="1">
    <citation type="journal article" date="2020" name="Biotechnol. Biofuels">
        <title>New insights from the biogas microbiome by comprehensive genome-resolved metagenomics of nearly 1600 species originating from multiple anaerobic digesters.</title>
        <authorList>
            <person name="Campanaro S."/>
            <person name="Treu L."/>
            <person name="Rodriguez-R L.M."/>
            <person name="Kovalovszki A."/>
            <person name="Ziels R.M."/>
            <person name="Maus I."/>
            <person name="Zhu X."/>
            <person name="Kougias P.G."/>
            <person name="Basile A."/>
            <person name="Luo G."/>
            <person name="Schluter A."/>
            <person name="Konstantinidis K.T."/>
            <person name="Angelidaki I."/>
        </authorList>
    </citation>
    <scope>NUCLEOTIDE SEQUENCE [LARGE SCALE GENOMIC DNA]</scope>
    <source>
        <strain evidence="2">AS05jafATM_89</strain>
    </source>
</reference>
<name>A0A832QBG3_9BACT</name>
<proteinExistence type="predicted"/>
<dbReference type="Proteomes" id="UP000576550">
    <property type="component" value="Unassembled WGS sequence"/>
</dbReference>
<sequence>MDKKDIVLKVGGSLLYSENQDINFDIMGKIKSWYVENKDIYWKFVMVTGGGTLSRSLQSKVGNNIANEQALHSIAMSVTQTSAELLGGFLGHSNIFIPRTLGEAYEYLLEDTPGTLVSGGLKLGWSTDMDAAVFADILFEKRIYKLSNIEYVYDKDPKKHSDATPIKDMTWKEYFDLFSITDTDEHQANHSLPIDKVSARFCRNKEMSFFICGGKNLMEKEGLGDILSEGTLIHP</sequence>
<dbReference type="SUPFAM" id="SSF53633">
    <property type="entry name" value="Carbamate kinase-like"/>
    <property type="match status" value="1"/>
</dbReference>
<evidence type="ECO:0000259" key="1">
    <source>
        <dbReference type="Pfam" id="PF00696"/>
    </source>
</evidence>